<organism evidence="3 4">
    <name type="scientific">Methylobacterium radiotolerans</name>
    <dbReference type="NCBI Taxonomy" id="31998"/>
    <lineage>
        <taxon>Bacteria</taxon>
        <taxon>Pseudomonadati</taxon>
        <taxon>Pseudomonadota</taxon>
        <taxon>Alphaproteobacteria</taxon>
        <taxon>Hyphomicrobiales</taxon>
        <taxon>Methylobacteriaceae</taxon>
        <taxon>Methylobacterium</taxon>
    </lineage>
</organism>
<evidence type="ECO:0000259" key="2">
    <source>
        <dbReference type="Pfam" id="PF01557"/>
    </source>
</evidence>
<comment type="caution">
    <text evidence="3">The sequence shown here is derived from an EMBL/GenBank/DDBJ whole genome shotgun (WGS) entry which is preliminary data.</text>
</comment>
<protein>
    <submittedName>
        <fullName evidence="3">2-keto-4-pentenoate hydratase</fullName>
    </submittedName>
</protein>
<dbReference type="PANTHER" id="PTHR30143">
    <property type="entry name" value="ACID HYDRATASE"/>
    <property type="match status" value="1"/>
</dbReference>
<dbReference type="InterPro" id="IPR050772">
    <property type="entry name" value="Hydratase-Decarb/MhpD_sf"/>
</dbReference>
<sequence>MLALRTASIDPDAQGRRLAQARIAGNLADVDLSSVMTLEDAEDVSDATVRALGWAQIGYALVGTHPAVARTLRLGGPVVGPLLREAILDDGGTLRLPRGALGASVGLTFMIGRSFPFTDEEATTARNALGACAACRLDLHIVGRRTALPTVLDERAATADLGLEVAHVAGPWIDGWMSADIAAGEASLAIDGNVVARGHGRDVMGDPLNAVAWLARHLADRGSGLNGGDLVSVGSCCGLAQVLPGQILTARLGGLGPISLRLC</sequence>
<evidence type="ECO:0000313" key="4">
    <source>
        <dbReference type="Proteomes" id="UP001549119"/>
    </source>
</evidence>
<reference evidence="3 4" key="1">
    <citation type="submission" date="2024-06" db="EMBL/GenBank/DDBJ databases">
        <title>Genomics of switchgrass bacterial isolates.</title>
        <authorList>
            <person name="Shade A."/>
        </authorList>
    </citation>
    <scope>NUCLEOTIDE SEQUENCE [LARGE SCALE GENOMIC DNA]</scope>
    <source>
        <strain evidence="3 4">PvP084</strain>
    </source>
</reference>
<keyword evidence="4" id="KW-1185">Reference proteome</keyword>
<evidence type="ECO:0000313" key="3">
    <source>
        <dbReference type="EMBL" id="MET3866136.1"/>
    </source>
</evidence>
<evidence type="ECO:0000256" key="1">
    <source>
        <dbReference type="ARBA" id="ARBA00023239"/>
    </source>
</evidence>
<keyword evidence="1" id="KW-0456">Lyase</keyword>
<dbReference type="RefSeq" id="WP_043074417.1">
    <property type="nucleotide sequence ID" value="NZ_JAZBNP010000001.1"/>
</dbReference>
<feature type="domain" description="Fumarylacetoacetase-like C-terminal" evidence="2">
    <location>
        <begin position="156"/>
        <end position="259"/>
    </location>
</feature>
<gene>
    <name evidence="3" type="ORF">ABIC20_003445</name>
</gene>
<accession>A0ABV2NI13</accession>
<dbReference type="InterPro" id="IPR011234">
    <property type="entry name" value="Fumarylacetoacetase-like_C"/>
</dbReference>
<dbReference type="Proteomes" id="UP001549119">
    <property type="component" value="Unassembled WGS sequence"/>
</dbReference>
<dbReference type="PANTHER" id="PTHR30143:SF0">
    <property type="entry name" value="2-KETO-4-PENTENOATE HYDRATASE"/>
    <property type="match status" value="1"/>
</dbReference>
<dbReference type="SUPFAM" id="SSF56529">
    <property type="entry name" value="FAH"/>
    <property type="match status" value="1"/>
</dbReference>
<dbReference type="EMBL" id="JBEPNW010000002">
    <property type="protein sequence ID" value="MET3866136.1"/>
    <property type="molecule type" value="Genomic_DNA"/>
</dbReference>
<proteinExistence type="predicted"/>
<name>A0ABV2NI13_9HYPH</name>
<dbReference type="InterPro" id="IPR036663">
    <property type="entry name" value="Fumarylacetoacetase_C_sf"/>
</dbReference>
<dbReference type="Pfam" id="PF01557">
    <property type="entry name" value="FAA_hydrolase"/>
    <property type="match status" value="1"/>
</dbReference>
<dbReference type="Gene3D" id="3.90.850.10">
    <property type="entry name" value="Fumarylacetoacetase-like, C-terminal domain"/>
    <property type="match status" value="1"/>
</dbReference>